<dbReference type="Pfam" id="PF13302">
    <property type="entry name" value="Acetyltransf_3"/>
    <property type="match status" value="1"/>
</dbReference>
<evidence type="ECO:0000259" key="4">
    <source>
        <dbReference type="PROSITE" id="PS51186"/>
    </source>
</evidence>
<evidence type="ECO:0000256" key="1">
    <source>
        <dbReference type="ARBA" id="ARBA00022679"/>
    </source>
</evidence>
<accession>A0A1I0NZ08</accession>
<evidence type="ECO:0000256" key="2">
    <source>
        <dbReference type="ARBA" id="ARBA00023315"/>
    </source>
</evidence>
<dbReference type="Proteomes" id="UP000199701">
    <property type="component" value="Unassembled WGS sequence"/>
</dbReference>
<dbReference type="InterPro" id="IPR051531">
    <property type="entry name" value="N-acetyltransferase"/>
</dbReference>
<comment type="similarity">
    <text evidence="3">Belongs to the acetyltransferase family. RimJ subfamily.</text>
</comment>
<dbReference type="InterPro" id="IPR000182">
    <property type="entry name" value="GNAT_dom"/>
</dbReference>
<dbReference type="GO" id="GO:0005737">
    <property type="term" value="C:cytoplasm"/>
    <property type="evidence" value="ECO:0007669"/>
    <property type="project" value="TreeGrafter"/>
</dbReference>
<dbReference type="PROSITE" id="PS51186">
    <property type="entry name" value="GNAT"/>
    <property type="match status" value="1"/>
</dbReference>
<dbReference type="STRING" id="99656.SAMN05421659_10410"/>
<dbReference type="AlphaFoldDB" id="A0A1I0NZ08"/>
<keyword evidence="6" id="KW-1185">Reference proteome</keyword>
<dbReference type="Gene3D" id="3.40.630.30">
    <property type="match status" value="1"/>
</dbReference>
<dbReference type="InterPro" id="IPR016181">
    <property type="entry name" value="Acyl_CoA_acyltransferase"/>
</dbReference>
<dbReference type="GO" id="GO:0008999">
    <property type="term" value="F:protein-N-terminal-alanine acetyltransferase activity"/>
    <property type="evidence" value="ECO:0007669"/>
    <property type="project" value="TreeGrafter"/>
</dbReference>
<dbReference type="EMBL" id="FOJI01000004">
    <property type="protein sequence ID" value="SEW06928.1"/>
    <property type="molecule type" value="Genomic_DNA"/>
</dbReference>
<evidence type="ECO:0000256" key="3">
    <source>
        <dbReference type="ARBA" id="ARBA00038502"/>
    </source>
</evidence>
<keyword evidence="1 5" id="KW-0808">Transferase</keyword>
<evidence type="ECO:0000313" key="6">
    <source>
        <dbReference type="Proteomes" id="UP000199701"/>
    </source>
</evidence>
<keyword evidence="2" id="KW-0012">Acyltransferase</keyword>
<evidence type="ECO:0000313" key="5">
    <source>
        <dbReference type="EMBL" id="SEW06928.1"/>
    </source>
</evidence>
<organism evidence="5 6">
    <name type="scientific">[Clostridium] fimetarium</name>
    <dbReference type="NCBI Taxonomy" id="99656"/>
    <lineage>
        <taxon>Bacteria</taxon>
        <taxon>Bacillati</taxon>
        <taxon>Bacillota</taxon>
        <taxon>Clostridia</taxon>
        <taxon>Lachnospirales</taxon>
        <taxon>Lachnospiraceae</taxon>
    </lineage>
</organism>
<protein>
    <submittedName>
        <fullName evidence="5">Ribosomal-protein-alanine N-acetyltransferase</fullName>
    </submittedName>
</protein>
<reference evidence="5 6" key="1">
    <citation type="submission" date="2016-10" db="EMBL/GenBank/DDBJ databases">
        <authorList>
            <person name="de Groot N.N."/>
        </authorList>
    </citation>
    <scope>NUCLEOTIDE SEQUENCE [LARGE SCALE GENOMIC DNA]</scope>
    <source>
        <strain evidence="5 6">DSM 9179</strain>
    </source>
</reference>
<gene>
    <name evidence="5" type="ORF">SAMN05421659_10410</name>
</gene>
<dbReference type="SUPFAM" id="SSF55729">
    <property type="entry name" value="Acyl-CoA N-acyltransferases (Nat)"/>
    <property type="match status" value="1"/>
</dbReference>
<dbReference type="PANTHER" id="PTHR43792">
    <property type="entry name" value="GNAT FAMILY, PUTATIVE (AFU_ORTHOLOGUE AFUA_3G00765)-RELATED-RELATED"/>
    <property type="match status" value="1"/>
</dbReference>
<proteinExistence type="inferred from homology"/>
<dbReference type="PANTHER" id="PTHR43792:SF8">
    <property type="entry name" value="[RIBOSOMAL PROTEIN US5]-ALANINE N-ACETYLTRANSFERASE"/>
    <property type="match status" value="1"/>
</dbReference>
<sequence length="183" mass="21474">MNLEYEFDDISLRILDKRYASLILPFCDKNKEIFEQYEIDKPLNFYTLEFQTKLIEAEFEGFLHGTYVRFYMFDKNIPNKIIGTISFSDMKRNAFFSCQIGYKIDSEYINHGYGFKMLSNSIKIMESECHMHRIGAYILPGNEPSIKLVEKVGFQLEGIAKSYVLMNGKWIDHLSYAYISNPS</sequence>
<feature type="domain" description="N-acetyltransferase" evidence="4">
    <location>
        <begin position="32"/>
        <end position="172"/>
    </location>
</feature>
<dbReference type="RefSeq" id="WP_170841321.1">
    <property type="nucleotide sequence ID" value="NZ_FOJI01000004.1"/>
</dbReference>
<name>A0A1I0NZ08_9FIRM</name>